<comment type="caution">
    <text evidence="2">The sequence shown here is derived from an EMBL/GenBank/DDBJ whole genome shotgun (WGS) entry which is preliminary data.</text>
</comment>
<evidence type="ECO:0000313" key="2">
    <source>
        <dbReference type="EMBL" id="PIP53120.1"/>
    </source>
</evidence>
<organism evidence="2 3">
    <name type="scientific">Candidatus Beckwithbacteria bacterium CG23_combo_of_CG06-09_8_20_14_all_34_8</name>
    <dbReference type="NCBI Taxonomy" id="1974497"/>
    <lineage>
        <taxon>Bacteria</taxon>
        <taxon>Candidatus Beckwithiibacteriota</taxon>
    </lineage>
</organism>
<reference evidence="2 3" key="1">
    <citation type="submission" date="2017-09" db="EMBL/GenBank/DDBJ databases">
        <title>Depth-based differentiation of microbial function through sediment-hosted aquifers and enrichment of novel symbionts in the deep terrestrial subsurface.</title>
        <authorList>
            <person name="Probst A.J."/>
            <person name="Ladd B."/>
            <person name="Jarett J.K."/>
            <person name="Geller-Mcgrath D.E."/>
            <person name="Sieber C.M."/>
            <person name="Emerson J.B."/>
            <person name="Anantharaman K."/>
            <person name="Thomas B.C."/>
            <person name="Malmstrom R."/>
            <person name="Stieglmeier M."/>
            <person name="Klingl A."/>
            <person name="Woyke T."/>
            <person name="Ryan C.M."/>
            <person name="Banfield J.F."/>
        </authorList>
    </citation>
    <scope>NUCLEOTIDE SEQUENCE [LARGE SCALE GENOMIC DNA]</scope>
    <source>
        <strain evidence="2">CG23_combo_of_CG06-09_8_20_14_all_34_8</strain>
    </source>
</reference>
<dbReference type="Pfam" id="PF13380">
    <property type="entry name" value="CoA_binding_2"/>
    <property type="match status" value="1"/>
</dbReference>
<dbReference type="InterPro" id="IPR036291">
    <property type="entry name" value="NAD(P)-bd_dom_sf"/>
</dbReference>
<dbReference type="PANTHER" id="PTHR42793">
    <property type="entry name" value="COA BINDING DOMAIN CONTAINING PROTEIN"/>
    <property type="match status" value="1"/>
</dbReference>
<feature type="non-terminal residue" evidence="2">
    <location>
        <position position="91"/>
    </location>
</feature>
<name>A0A2H0B7U9_9BACT</name>
<dbReference type="SMART" id="SM00881">
    <property type="entry name" value="CoA_binding"/>
    <property type="match status" value="1"/>
</dbReference>
<evidence type="ECO:0000259" key="1">
    <source>
        <dbReference type="SMART" id="SM00881"/>
    </source>
</evidence>
<evidence type="ECO:0000313" key="3">
    <source>
        <dbReference type="Proteomes" id="UP000229459"/>
    </source>
</evidence>
<dbReference type="InterPro" id="IPR003781">
    <property type="entry name" value="CoA-bd"/>
</dbReference>
<feature type="domain" description="CoA-binding" evidence="1">
    <location>
        <begin position="6"/>
        <end position="90"/>
    </location>
</feature>
<dbReference type="AlphaFoldDB" id="A0A2H0B7U9"/>
<dbReference type="Proteomes" id="UP000229459">
    <property type="component" value="Unassembled WGS sequence"/>
</dbReference>
<dbReference type="Gene3D" id="3.40.50.720">
    <property type="entry name" value="NAD(P)-binding Rossmann-like Domain"/>
    <property type="match status" value="1"/>
</dbReference>
<protein>
    <submittedName>
        <fullName evidence="2">Acyl-CoA synthetase</fullName>
    </submittedName>
</protein>
<dbReference type="SUPFAM" id="SSF51735">
    <property type="entry name" value="NAD(P)-binding Rossmann-fold domains"/>
    <property type="match status" value="1"/>
</dbReference>
<sequence length="91" mass="9649">MSLSTFFNPKSITIIGASRDPLKVGGIVVNNIIDSGFGGQILPINPKASEINGLPCYPDINSLSQIPDLAVIAIPAQFVLESLRQINEKGT</sequence>
<proteinExistence type="predicted"/>
<accession>A0A2H0B7U9</accession>
<dbReference type="EMBL" id="PCSR01000065">
    <property type="protein sequence ID" value="PIP53120.1"/>
    <property type="molecule type" value="Genomic_DNA"/>
</dbReference>
<dbReference type="PANTHER" id="PTHR42793:SF1">
    <property type="entry name" value="PEPTIDYL-LYSINE N-ACETYLTRANSFERASE PATZ"/>
    <property type="match status" value="1"/>
</dbReference>
<gene>
    <name evidence="2" type="ORF">COX08_02735</name>
</gene>